<proteinExistence type="predicted"/>
<dbReference type="Proteomes" id="UP000475905">
    <property type="component" value="Unassembled WGS sequence"/>
</dbReference>
<feature type="domain" description="Streptomycin biosynthesis protein StrF" evidence="1">
    <location>
        <begin position="4"/>
        <end position="198"/>
    </location>
</feature>
<dbReference type="InterPro" id="IPR029044">
    <property type="entry name" value="Nucleotide-diphossugar_trans"/>
</dbReference>
<evidence type="ECO:0000313" key="3">
    <source>
        <dbReference type="Proteomes" id="UP000475905"/>
    </source>
</evidence>
<dbReference type="AlphaFoldDB" id="A0A6L3KXF2"/>
<accession>A0A6L3KXF2</accession>
<organism evidence="2 3">
    <name type="scientific">Bacteroides caccae</name>
    <dbReference type="NCBI Taxonomy" id="47678"/>
    <lineage>
        <taxon>Bacteria</taxon>
        <taxon>Pseudomonadati</taxon>
        <taxon>Bacteroidota</taxon>
        <taxon>Bacteroidia</taxon>
        <taxon>Bacteroidales</taxon>
        <taxon>Bacteroidaceae</taxon>
        <taxon>Bacteroides</taxon>
    </lineage>
</organism>
<dbReference type="KEGG" id="bcac:CGC64_04465"/>
<sequence length="292" mass="34381">MLSIIICSISLKYLEALEANIRKTIGISHEIIAVDNREKRWPIAKVYNYGAQKAKYPYLFFVHEDVNFHSNGWGEVIVNKLAEPDCGVIGFGGSKVKLSSYSGWYQCGECTVNYFYQNLHNGLTAFRASNTYLERSFEEVIVLDGLGLFVRKDVWKQYPFDEELLTGFHCYDIDFTLQIAHAHFKNYVCCSNQVLIEHFSMGSMDEKWFSATICLHKKWKYLLPIKTNDVNISDKRLMRYEEKISYDFLHRILRTNCSRSDKRKVLYEFWSRPFSWKHLLHCIGCTFKYLKR</sequence>
<evidence type="ECO:0000259" key="1">
    <source>
        <dbReference type="Pfam" id="PF13712"/>
    </source>
</evidence>
<dbReference type="Pfam" id="PF13712">
    <property type="entry name" value="Glyco_tranf_2_5"/>
    <property type="match status" value="1"/>
</dbReference>
<protein>
    <recommendedName>
        <fullName evidence="1">Streptomycin biosynthesis protein StrF domain-containing protein</fullName>
    </recommendedName>
</protein>
<reference evidence="2 3" key="1">
    <citation type="journal article" date="2019" name="Nat. Med.">
        <title>A library of human gut bacterial isolates paired with longitudinal multiomics data enables mechanistic microbiome research.</title>
        <authorList>
            <person name="Poyet M."/>
            <person name="Groussin M."/>
            <person name="Gibbons S.M."/>
            <person name="Avila-Pacheco J."/>
            <person name="Jiang X."/>
            <person name="Kearney S.M."/>
            <person name="Perrotta A.R."/>
            <person name="Berdy B."/>
            <person name="Zhao S."/>
            <person name="Lieberman T.D."/>
            <person name="Swanson P.K."/>
            <person name="Smith M."/>
            <person name="Roesemann S."/>
            <person name="Alexander J.E."/>
            <person name="Rich S.A."/>
            <person name="Livny J."/>
            <person name="Vlamakis H."/>
            <person name="Clish C."/>
            <person name="Bullock K."/>
            <person name="Deik A."/>
            <person name="Scott J."/>
            <person name="Pierce K.A."/>
            <person name="Xavier R.J."/>
            <person name="Alm E.J."/>
        </authorList>
    </citation>
    <scope>NUCLEOTIDE SEQUENCE [LARGE SCALE GENOMIC DNA]</scope>
    <source>
        <strain evidence="2 3">BIOML-A31</strain>
    </source>
</reference>
<comment type="caution">
    <text evidence="2">The sequence shown here is derived from an EMBL/GenBank/DDBJ whole genome shotgun (WGS) entry which is preliminary data.</text>
</comment>
<gene>
    <name evidence="2" type="ORF">F2Y36_02380</name>
</gene>
<name>A0A6L3KXF2_9BACE</name>
<dbReference type="InterPro" id="IPR059123">
    <property type="entry name" value="StrF_dom"/>
</dbReference>
<dbReference type="RefSeq" id="WP_005677016.1">
    <property type="nucleotide sequence ID" value="NZ_CAXSJX010000023.1"/>
</dbReference>
<dbReference type="EMBL" id="VVYP01000002">
    <property type="protein sequence ID" value="KAA5465851.1"/>
    <property type="molecule type" value="Genomic_DNA"/>
</dbReference>
<dbReference type="Gene3D" id="3.90.550.10">
    <property type="entry name" value="Spore Coat Polysaccharide Biosynthesis Protein SpsA, Chain A"/>
    <property type="match status" value="1"/>
</dbReference>
<evidence type="ECO:0000313" key="2">
    <source>
        <dbReference type="EMBL" id="KAA5465851.1"/>
    </source>
</evidence>
<dbReference type="SUPFAM" id="SSF53448">
    <property type="entry name" value="Nucleotide-diphospho-sugar transferases"/>
    <property type="match status" value="1"/>
</dbReference>